<name>G2XTD6_BOTF4</name>
<protein>
    <submittedName>
        <fullName evidence="1">Uncharacterized protein</fullName>
    </submittedName>
</protein>
<reference evidence="2" key="1">
    <citation type="journal article" date="2011" name="PLoS Genet.">
        <title>Genomic analysis of the necrotrophic fungal pathogens Sclerotinia sclerotiorum and Botrytis cinerea.</title>
        <authorList>
            <person name="Amselem J."/>
            <person name="Cuomo C.A."/>
            <person name="van Kan J.A."/>
            <person name="Viaud M."/>
            <person name="Benito E.P."/>
            <person name="Couloux A."/>
            <person name="Coutinho P.M."/>
            <person name="de Vries R.P."/>
            <person name="Dyer P.S."/>
            <person name="Fillinger S."/>
            <person name="Fournier E."/>
            <person name="Gout L."/>
            <person name="Hahn M."/>
            <person name="Kohn L."/>
            <person name="Lapalu N."/>
            <person name="Plummer K.M."/>
            <person name="Pradier J.M."/>
            <person name="Quevillon E."/>
            <person name="Sharon A."/>
            <person name="Simon A."/>
            <person name="ten Have A."/>
            <person name="Tudzynski B."/>
            <person name="Tudzynski P."/>
            <person name="Wincker P."/>
            <person name="Andrew M."/>
            <person name="Anthouard V."/>
            <person name="Beever R.E."/>
            <person name="Beffa R."/>
            <person name="Benoit I."/>
            <person name="Bouzid O."/>
            <person name="Brault B."/>
            <person name="Chen Z."/>
            <person name="Choquer M."/>
            <person name="Collemare J."/>
            <person name="Cotton P."/>
            <person name="Danchin E.G."/>
            <person name="Da Silva C."/>
            <person name="Gautier A."/>
            <person name="Giraud C."/>
            <person name="Giraud T."/>
            <person name="Gonzalez C."/>
            <person name="Grossetete S."/>
            <person name="Guldener U."/>
            <person name="Henrissat B."/>
            <person name="Howlett B.J."/>
            <person name="Kodira C."/>
            <person name="Kretschmer M."/>
            <person name="Lappartient A."/>
            <person name="Leroch M."/>
            <person name="Levis C."/>
            <person name="Mauceli E."/>
            <person name="Neuveglise C."/>
            <person name="Oeser B."/>
            <person name="Pearson M."/>
            <person name="Poulain J."/>
            <person name="Poussereau N."/>
            <person name="Quesneville H."/>
            <person name="Rascle C."/>
            <person name="Schumacher J."/>
            <person name="Segurens B."/>
            <person name="Sexton A."/>
            <person name="Silva E."/>
            <person name="Sirven C."/>
            <person name="Soanes D.M."/>
            <person name="Talbot N.J."/>
            <person name="Templeton M."/>
            <person name="Yandava C."/>
            <person name="Yarden O."/>
            <person name="Zeng Q."/>
            <person name="Rollins J.A."/>
            <person name="Lebrun M.H."/>
            <person name="Dickman M."/>
        </authorList>
    </citation>
    <scope>NUCLEOTIDE SEQUENCE [LARGE SCALE GENOMIC DNA]</scope>
    <source>
        <strain evidence="2">T4</strain>
    </source>
</reference>
<evidence type="ECO:0000313" key="1">
    <source>
        <dbReference type="EMBL" id="CCD43850.1"/>
    </source>
</evidence>
<organism evidence="1 2">
    <name type="scientific">Botryotinia fuckeliana (strain T4)</name>
    <name type="common">Noble rot fungus</name>
    <name type="synonym">Botrytis cinerea</name>
    <dbReference type="NCBI Taxonomy" id="999810"/>
    <lineage>
        <taxon>Eukaryota</taxon>
        <taxon>Fungi</taxon>
        <taxon>Dikarya</taxon>
        <taxon>Ascomycota</taxon>
        <taxon>Pezizomycotina</taxon>
        <taxon>Leotiomycetes</taxon>
        <taxon>Helotiales</taxon>
        <taxon>Sclerotiniaceae</taxon>
        <taxon>Botrytis</taxon>
    </lineage>
</organism>
<dbReference type="eggNOG" id="ENOG502S4S4">
    <property type="taxonomic scope" value="Eukaryota"/>
</dbReference>
<gene>
    <name evidence="1" type="ORF">BofuT4_uP010980.1</name>
</gene>
<proteinExistence type="predicted"/>
<dbReference type="Proteomes" id="UP000008177">
    <property type="component" value="Unplaced contigs"/>
</dbReference>
<dbReference type="AlphaFoldDB" id="G2XTD6"/>
<evidence type="ECO:0000313" key="2">
    <source>
        <dbReference type="Proteomes" id="UP000008177"/>
    </source>
</evidence>
<accession>G2XTD6</accession>
<sequence>MTSSSPSLLLRREVIGIYKGNFSISAAPTPSATPISARVSIAPL</sequence>
<dbReference type="HOGENOM" id="CLU_3224450_0_0_1"/>
<dbReference type="InParanoid" id="G2XTD6"/>
<dbReference type="EMBL" id="FQ790265">
    <property type="protein sequence ID" value="CCD43850.1"/>
    <property type="molecule type" value="Genomic_DNA"/>
</dbReference>